<proteinExistence type="predicted"/>
<dbReference type="RefSeq" id="XP_008087485.1">
    <property type="nucleotide sequence ID" value="XM_008089294.1"/>
</dbReference>
<dbReference type="KEGG" id="glz:GLAREA_02078"/>
<name>S3D289_GLAL2</name>
<dbReference type="EMBL" id="KE145371">
    <property type="protein sequence ID" value="EPE26166.1"/>
    <property type="molecule type" value="Genomic_DNA"/>
</dbReference>
<organism evidence="1 2">
    <name type="scientific">Glarea lozoyensis (strain ATCC 20868 / MF5171)</name>
    <dbReference type="NCBI Taxonomy" id="1116229"/>
    <lineage>
        <taxon>Eukaryota</taxon>
        <taxon>Fungi</taxon>
        <taxon>Dikarya</taxon>
        <taxon>Ascomycota</taxon>
        <taxon>Pezizomycotina</taxon>
        <taxon>Leotiomycetes</taxon>
        <taxon>Helotiales</taxon>
        <taxon>Helotiaceae</taxon>
        <taxon>Glarea</taxon>
    </lineage>
</organism>
<dbReference type="AlphaFoldDB" id="S3D289"/>
<sequence length="217" mass="25293">MSFEQWKAYEEAELDNILPELGIYGGTMTLKDVAEHITKRSIRQRWRSPRRYTANSVKAQICNSQARTERMRRTARERLSGDTATKRRFTIQKRYVYGGEFPLNGHELKSLLATRAELEEFEKEADEALESEEMDILPTQLMTEKSFTPPEQLCLPIRKRLQDDVPNHNPQKRRKTMATVSENRVKQIELVLLTQNDSNTPKWPMYPARKLPRGISG</sequence>
<protein>
    <submittedName>
        <fullName evidence="1">Uncharacterized protein</fullName>
    </submittedName>
</protein>
<keyword evidence="2" id="KW-1185">Reference proteome</keyword>
<dbReference type="Proteomes" id="UP000016922">
    <property type="component" value="Unassembled WGS sequence"/>
</dbReference>
<dbReference type="GeneID" id="19461136"/>
<reference evidence="1 2" key="1">
    <citation type="journal article" date="2013" name="BMC Genomics">
        <title>Genomics-driven discovery of the pneumocandin biosynthetic gene cluster in the fungus Glarea lozoyensis.</title>
        <authorList>
            <person name="Chen L."/>
            <person name="Yue Q."/>
            <person name="Zhang X."/>
            <person name="Xiang M."/>
            <person name="Wang C."/>
            <person name="Li S."/>
            <person name="Che Y."/>
            <person name="Ortiz-Lopez F.J."/>
            <person name="Bills G.F."/>
            <person name="Liu X."/>
            <person name="An Z."/>
        </authorList>
    </citation>
    <scope>NUCLEOTIDE SEQUENCE [LARGE SCALE GENOMIC DNA]</scope>
    <source>
        <strain evidence="2">ATCC 20868 / MF5171</strain>
    </source>
</reference>
<accession>S3D289</accession>
<evidence type="ECO:0000313" key="1">
    <source>
        <dbReference type="EMBL" id="EPE26166.1"/>
    </source>
</evidence>
<dbReference type="OrthoDB" id="10348903at2759"/>
<evidence type="ECO:0000313" key="2">
    <source>
        <dbReference type="Proteomes" id="UP000016922"/>
    </source>
</evidence>
<gene>
    <name evidence="1" type="ORF">GLAREA_02078</name>
</gene>
<dbReference type="HOGENOM" id="CLU_110798_0_0_1"/>